<evidence type="ECO:0000256" key="1">
    <source>
        <dbReference type="ARBA" id="ARBA00004945"/>
    </source>
</evidence>
<evidence type="ECO:0000256" key="5">
    <source>
        <dbReference type="ARBA" id="ARBA00023167"/>
    </source>
</evidence>
<dbReference type="NCBIfam" id="TIGR01704">
    <property type="entry name" value="MTA_SAH-Nsdase"/>
    <property type="match status" value="1"/>
</dbReference>
<keyword evidence="7" id="KW-0326">Glycosidase</keyword>
<proteinExistence type="predicted"/>
<dbReference type="Pfam" id="PF01048">
    <property type="entry name" value="PNP_UDP_1"/>
    <property type="match status" value="1"/>
</dbReference>
<dbReference type="EMBL" id="WSFT01000053">
    <property type="protein sequence ID" value="MBS4539719.1"/>
    <property type="molecule type" value="Genomic_DNA"/>
</dbReference>
<evidence type="ECO:0000313" key="8">
    <source>
        <dbReference type="Proteomes" id="UP000724672"/>
    </source>
</evidence>
<dbReference type="CDD" id="cd09008">
    <property type="entry name" value="MTAN"/>
    <property type="match status" value="1"/>
</dbReference>
<dbReference type="InterPro" id="IPR035994">
    <property type="entry name" value="Nucleoside_phosphorylase_sf"/>
</dbReference>
<dbReference type="GO" id="GO:0005829">
    <property type="term" value="C:cytosol"/>
    <property type="evidence" value="ECO:0007669"/>
    <property type="project" value="TreeGrafter"/>
</dbReference>
<dbReference type="PANTHER" id="PTHR46832:SF1">
    <property type="entry name" value="5'-METHYLTHIOADENOSINE_S-ADENOSYLHOMOCYSTEINE NUCLEOSIDASE"/>
    <property type="match status" value="1"/>
</dbReference>
<sequence length="232" mass="25767">MMKLGIIGAMDEEIEIIKNEMEIDSEDIKAQTIFYSGKFQGKNIILVRCGIGKVNAAIIAQILISEYKVDTIINTGVAGGVKEDIEIGDVVVSDDVLEHDFDARSFGYKLGEIPRLNISKFKSDNKLVELAINSTEMELADHKVYKGRIVSGDVFVASPEKKKFLWDEFNAYCVEMEGAAIGHTCYINEISFVIIRAISDKADGSADNNFNEFVIDASNKSVNILKRILCRL</sequence>
<keyword evidence="8" id="KW-1185">Reference proteome</keyword>
<dbReference type="Gene3D" id="3.40.50.1580">
    <property type="entry name" value="Nucleoside phosphorylase domain"/>
    <property type="match status" value="1"/>
</dbReference>
<dbReference type="InterPro" id="IPR010049">
    <property type="entry name" value="MTA_SAH_Nsdase"/>
</dbReference>
<dbReference type="PANTHER" id="PTHR46832">
    <property type="entry name" value="5'-METHYLTHIOADENOSINE/S-ADENOSYLHOMOCYSTEINE NUCLEOSIDASE"/>
    <property type="match status" value="1"/>
</dbReference>
<dbReference type="GO" id="GO:0019509">
    <property type="term" value="P:L-methionine salvage from methylthioadenosine"/>
    <property type="evidence" value="ECO:0007669"/>
    <property type="project" value="InterPro"/>
</dbReference>
<comment type="caution">
    <text evidence="7">The sequence shown here is derived from an EMBL/GenBank/DDBJ whole genome shotgun (WGS) entry which is preliminary data.</text>
</comment>
<dbReference type="EC" id="3.2.2.9" evidence="2"/>
<dbReference type="Proteomes" id="UP000724672">
    <property type="component" value="Unassembled WGS sequence"/>
</dbReference>
<reference evidence="7" key="1">
    <citation type="submission" date="2019-12" db="EMBL/GenBank/DDBJ databases">
        <title>Clostridiaceae gen. nov. sp. nov., isolated from sediment in Xinjiang, China.</title>
        <authorList>
            <person name="Zhang R."/>
        </authorList>
    </citation>
    <scope>NUCLEOTIDE SEQUENCE</scope>
    <source>
        <strain evidence="7">D2Q-11</strain>
    </source>
</reference>
<dbReference type="GO" id="GO:0008930">
    <property type="term" value="F:methylthioadenosine nucleosidase activity"/>
    <property type="evidence" value="ECO:0007669"/>
    <property type="project" value="InterPro"/>
</dbReference>
<comment type="pathway">
    <text evidence="1">Amino-acid biosynthesis; L-methionine biosynthesis via salvage pathway; S-methyl-5-thio-alpha-D-ribose 1-phosphate from S-methyl-5'-thioadenosine (hydrolase route): step 1/2.</text>
</comment>
<protein>
    <recommendedName>
        <fullName evidence="2">adenosylhomocysteine nucleosidase</fullName>
        <ecNumber evidence="2">3.2.2.9</ecNumber>
    </recommendedName>
</protein>
<evidence type="ECO:0000256" key="2">
    <source>
        <dbReference type="ARBA" id="ARBA00011974"/>
    </source>
</evidence>
<accession>A0A942UZL5</accession>
<evidence type="ECO:0000256" key="4">
    <source>
        <dbReference type="ARBA" id="ARBA00022801"/>
    </source>
</evidence>
<dbReference type="GO" id="GO:0008782">
    <property type="term" value="F:adenosylhomocysteine nucleosidase activity"/>
    <property type="evidence" value="ECO:0007669"/>
    <property type="project" value="UniProtKB-EC"/>
</dbReference>
<dbReference type="AlphaFoldDB" id="A0A942UZL5"/>
<keyword evidence="3" id="KW-0028">Amino-acid biosynthesis</keyword>
<evidence type="ECO:0000313" key="7">
    <source>
        <dbReference type="EMBL" id="MBS4539719.1"/>
    </source>
</evidence>
<evidence type="ECO:0000259" key="6">
    <source>
        <dbReference type="Pfam" id="PF01048"/>
    </source>
</evidence>
<gene>
    <name evidence="7" type="ORF">GOQ27_14695</name>
</gene>
<dbReference type="SUPFAM" id="SSF53167">
    <property type="entry name" value="Purine and uridine phosphorylases"/>
    <property type="match status" value="1"/>
</dbReference>
<dbReference type="GO" id="GO:0009164">
    <property type="term" value="P:nucleoside catabolic process"/>
    <property type="evidence" value="ECO:0007669"/>
    <property type="project" value="InterPro"/>
</dbReference>
<evidence type="ECO:0000256" key="3">
    <source>
        <dbReference type="ARBA" id="ARBA00022605"/>
    </source>
</evidence>
<name>A0A942UZL5_9FIRM</name>
<feature type="domain" description="Nucleoside phosphorylase" evidence="6">
    <location>
        <begin position="3"/>
        <end position="229"/>
    </location>
</feature>
<dbReference type="NCBIfam" id="NF004079">
    <property type="entry name" value="PRK05584.1"/>
    <property type="match status" value="1"/>
</dbReference>
<organism evidence="7 8">
    <name type="scientific">Anaeromonas frigoriresistens</name>
    <dbReference type="NCBI Taxonomy" id="2683708"/>
    <lineage>
        <taxon>Bacteria</taxon>
        <taxon>Bacillati</taxon>
        <taxon>Bacillota</taxon>
        <taxon>Tissierellia</taxon>
        <taxon>Tissierellales</taxon>
        <taxon>Thermohalobacteraceae</taxon>
        <taxon>Anaeromonas</taxon>
    </lineage>
</organism>
<keyword evidence="5" id="KW-0486">Methionine biosynthesis</keyword>
<dbReference type="InterPro" id="IPR000845">
    <property type="entry name" value="Nucleoside_phosphorylase_d"/>
</dbReference>
<dbReference type="GO" id="GO:0019284">
    <property type="term" value="P:L-methionine salvage from S-adenosylmethionine"/>
    <property type="evidence" value="ECO:0007669"/>
    <property type="project" value="TreeGrafter"/>
</dbReference>
<keyword evidence="4 7" id="KW-0378">Hydrolase</keyword>